<keyword evidence="4" id="KW-0547">Nucleotide-binding</keyword>
<dbReference type="Gene3D" id="3.30.420.150">
    <property type="entry name" value="Exopolyphosphatase. Domain 2"/>
    <property type="match status" value="1"/>
</dbReference>
<dbReference type="CDD" id="cd24003">
    <property type="entry name" value="ASKHA_NBD_GDA1_CD39_NTPase"/>
    <property type="match status" value="1"/>
</dbReference>
<organism evidence="6 7">
    <name type="scientific">Symbiodinium natans</name>
    <dbReference type="NCBI Taxonomy" id="878477"/>
    <lineage>
        <taxon>Eukaryota</taxon>
        <taxon>Sar</taxon>
        <taxon>Alveolata</taxon>
        <taxon>Dinophyceae</taxon>
        <taxon>Suessiales</taxon>
        <taxon>Symbiodiniaceae</taxon>
        <taxon>Symbiodinium</taxon>
    </lineage>
</organism>
<dbReference type="AlphaFoldDB" id="A0A812NSJ2"/>
<gene>
    <name evidence="6" type="primary">ynd1</name>
    <name evidence="6" type="ORF">SNAT2548_LOCUS17501</name>
</gene>
<dbReference type="GO" id="GO:0009134">
    <property type="term" value="P:nucleoside diphosphate catabolic process"/>
    <property type="evidence" value="ECO:0007669"/>
    <property type="project" value="TreeGrafter"/>
</dbReference>
<evidence type="ECO:0000256" key="4">
    <source>
        <dbReference type="PIRSR" id="PIRSR600407-2"/>
    </source>
</evidence>
<evidence type="ECO:0000256" key="3">
    <source>
        <dbReference type="PIRSR" id="PIRSR600407-1"/>
    </source>
</evidence>
<dbReference type="GO" id="GO:0016020">
    <property type="term" value="C:membrane"/>
    <property type="evidence" value="ECO:0007669"/>
    <property type="project" value="TreeGrafter"/>
</dbReference>
<evidence type="ECO:0000256" key="2">
    <source>
        <dbReference type="ARBA" id="ARBA00022801"/>
    </source>
</evidence>
<dbReference type="OrthoDB" id="6372431at2759"/>
<keyword evidence="5" id="KW-0472">Membrane</keyword>
<evidence type="ECO:0000313" key="7">
    <source>
        <dbReference type="Proteomes" id="UP000604046"/>
    </source>
</evidence>
<evidence type="ECO:0000313" key="6">
    <source>
        <dbReference type="EMBL" id="CAE7334587.1"/>
    </source>
</evidence>
<dbReference type="Gene3D" id="3.30.420.40">
    <property type="match status" value="1"/>
</dbReference>
<keyword evidence="2" id="KW-0378">Hydrolase</keyword>
<dbReference type="Proteomes" id="UP000604046">
    <property type="component" value="Unassembled WGS sequence"/>
</dbReference>
<protein>
    <submittedName>
        <fullName evidence="6">Ynd1 protein</fullName>
    </submittedName>
</protein>
<feature type="active site" description="Proton acceptor" evidence="3">
    <location>
        <position position="309"/>
    </location>
</feature>
<comment type="similarity">
    <text evidence="1">Belongs to the GDA1/CD39 NTPase family.</text>
</comment>
<dbReference type="GO" id="GO:0005524">
    <property type="term" value="F:ATP binding"/>
    <property type="evidence" value="ECO:0007669"/>
    <property type="project" value="UniProtKB-KW"/>
</dbReference>
<comment type="caution">
    <text evidence="6">The sequence shown here is derived from an EMBL/GenBank/DDBJ whole genome shotgun (WGS) entry which is preliminary data.</text>
</comment>
<feature type="transmembrane region" description="Helical" evidence="5">
    <location>
        <begin position="627"/>
        <end position="648"/>
    </location>
</feature>
<evidence type="ECO:0000256" key="5">
    <source>
        <dbReference type="SAM" id="Phobius"/>
    </source>
</evidence>
<accession>A0A812NSJ2</accession>
<proteinExistence type="inferred from homology"/>
<dbReference type="PANTHER" id="PTHR11782:SF83">
    <property type="entry name" value="GUANOSINE-DIPHOSPHATASE"/>
    <property type="match status" value="1"/>
</dbReference>
<dbReference type="PANTHER" id="PTHR11782">
    <property type="entry name" value="ADENOSINE/GUANOSINE DIPHOSPHATASE"/>
    <property type="match status" value="1"/>
</dbReference>
<dbReference type="GO" id="GO:0017110">
    <property type="term" value="F:nucleoside diphosphate phosphatase activity"/>
    <property type="evidence" value="ECO:0007669"/>
    <property type="project" value="TreeGrafter"/>
</dbReference>
<keyword evidence="4" id="KW-0067">ATP-binding</keyword>
<feature type="binding site" evidence="4">
    <location>
        <begin position="339"/>
        <end position="343"/>
    </location>
    <ligand>
        <name>ATP</name>
        <dbReference type="ChEBI" id="CHEBI:30616"/>
    </ligand>
</feature>
<dbReference type="Pfam" id="PF01150">
    <property type="entry name" value="GDA1_CD39"/>
    <property type="match status" value="1"/>
</dbReference>
<reference evidence="6" key="1">
    <citation type="submission" date="2021-02" db="EMBL/GenBank/DDBJ databases">
        <authorList>
            <person name="Dougan E. K."/>
            <person name="Rhodes N."/>
            <person name="Thang M."/>
            <person name="Chan C."/>
        </authorList>
    </citation>
    <scope>NUCLEOTIDE SEQUENCE</scope>
</reference>
<sequence length="665" mass="73682">MAKDKDFGHDIGSSVFGRQCRLQGMPAPIVTSPLPEVPFPDDGRSFLASLSFADLSVLRTTSNNSRQAVFQEIWRRCQDYTYLPGHFDARCPRRTRSGRILGAPDAVKGVADRLVRFLLLHAKIFQVVDLRNAPIMACESDNLGPALRSMPRLQHIVLPFEGWSSPALRRNFQDLPVAWYSCVTKQLVLLSRRKYKKLVEKHVANAALLPEIAVDTRKPGLSSLVDDASAINRQLGGLLQFAADALMLHNPKVELKQVPLYLGATAGLRELKTEDRDEVMKVAREYLRKQDIFAVTRDEQVRVLSGEEEGAFGWLALNQMQAEISPDPDTTLGSLDFGGASVQIAFVPQETSILANLFPMHFGGSVRGPIHLYSQSFNGFGAVIAFQRATSVLLSLGKKKHRPGAEQEVRHPCMPDGLTWNVDYAEFGVSTNSTHPEREAGPLKLIGTGDSSGCLNLIRPLFNKEAPCLLPPCSMMGVYQPVLNGTRFVLLDKFGRFERWEVLPLIRQGLPLLKALEIQLPRLCSMPLEKQVELFDDETMRHGPTCWTASWLLATLRDGLGFSAHGYPRVDVVPRCCDHTLGHATYEVNFFPYKVSRSSYMHAASKQLHLDELSEQKELRSPRAESALAFLLGALAASAVAAVLAFGAGRRRAREASEPLLKALP</sequence>
<name>A0A812NSJ2_9DINO</name>
<dbReference type="EMBL" id="CAJNDS010002113">
    <property type="protein sequence ID" value="CAE7334587.1"/>
    <property type="molecule type" value="Genomic_DNA"/>
</dbReference>
<evidence type="ECO:0000256" key="1">
    <source>
        <dbReference type="ARBA" id="ARBA00009283"/>
    </source>
</evidence>
<keyword evidence="7" id="KW-1185">Reference proteome</keyword>
<keyword evidence="5" id="KW-0812">Transmembrane</keyword>
<keyword evidence="5" id="KW-1133">Transmembrane helix</keyword>
<dbReference type="InterPro" id="IPR000407">
    <property type="entry name" value="GDA1_CD39_NTPase"/>
</dbReference>